<feature type="compositionally biased region" description="Polar residues" evidence="2">
    <location>
        <begin position="999"/>
        <end position="1030"/>
    </location>
</feature>
<feature type="compositionally biased region" description="Basic and acidic residues" evidence="2">
    <location>
        <begin position="8"/>
        <end position="19"/>
    </location>
</feature>
<keyword evidence="5" id="KW-1185">Reference proteome</keyword>
<feature type="region of interest" description="Disordered" evidence="2">
    <location>
        <begin position="286"/>
        <end position="389"/>
    </location>
</feature>
<dbReference type="VEuPathDB" id="VectorBase:HLOH_064035"/>
<keyword evidence="1" id="KW-0863">Zinc-finger</keyword>
<feature type="compositionally biased region" description="Basic and acidic residues" evidence="2">
    <location>
        <begin position="348"/>
        <end position="374"/>
    </location>
</feature>
<feature type="compositionally biased region" description="Basic residues" evidence="2">
    <location>
        <begin position="1413"/>
        <end position="1438"/>
    </location>
</feature>
<feature type="compositionally biased region" description="Polar residues" evidence="2">
    <location>
        <begin position="891"/>
        <end position="907"/>
    </location>
</feature>
<feature type="region of interest" description="Disordered" evidence="2">
    <location>
        <begin position="211"/>
        <end position="274"/>
    </location>
</feature>
<proteinExistence type="predicted"/>
<feature type="compositionally biased region" description="Low complexity" evidence="2">
    <location>
        <begin position="115"/>
        <end position="128"/>
    </location>
</feature>
<dbReference type="EMBL" id="JABSTR010000002">
    <property type="protein sequence ID" value="KAH9363780.1"/>
    <property type="molecule type" value="Genomic_DNA"/>
</dbReference>
<sequence>MKTPPRVTNKERKEEKESKAQLPEEGSLRRGRLESPKADGRRQALREATSDMSHRSQDSGDRNLCREDSGRYHPGSRPPGPLSMERRLGGSSLTQQSSSQPRYYSPFDRLRPDYSSSSLGRSSGSRDSPTLSGGRDERPLGSYDYQDGGGPEKTSSSIGRSLRSMTSPLYSSDRERGLASRVFVNPSFCSSALLSDHERRVGIFADRKERPLHSSSFPSGQPRFATYTDLDQHHRSSSAPRGREDEEWSATSLRQDRPSSSVGPGQSYVGASRNWDLEMDDVPFRRDEEWRAPSETRHRPSGLLGPGERSLGMGEARRADRELMPTSAGRERPDPFIGRSGLFNSSEFECKERTLDSRDLEQQRLPEARRFRVPDEEDPVGVCQSQRPRASLLGEYQKTSPEFSSAALDKQFSQNSAARMIPSGSGPGYFESVGHKQLSTNTFQEKIPPCAGQGPLLRNPVFPRAHGGEEVVGNPASAQKLAGPGPSLGAIGVPGSGNHERRASVGSQDSTLPFVNQVQGQRFPDPKIAGNVEGRPATLSFPVKLPIAASQGQGPQCTAIPAVSKNQGMPLASAYPPNYTGQRNTPAGTNVLKEGLPEHTALFAGTAPPSMRQAVTPLGAKCFANGEEQKALPTGYPIHSATSGNEAQFGVVPGFNQTTSQVRPEAAGYHEQLTGPASAGQLQYNPEKVEGKGPVASSQAASDAKEGPGGAATFGTSHDRPLQPPPGLLQCLNFPTGTAEIQLGPTKLTDGSTVASNVSQDKEAYKLPSPSTTCPNITNPSYQSWFPPSTGQAQHAAAPVSISSTSPQGGQEQCAATAVQGKLPNIAVTPPVIPPGIPPSPPCHMQQSPQGPQISFPPGPLQYPLPGIRYPPPARPASQRPPVPDVADPSQHPSSVPNPRSAATSSYLEPRFTPTPFCSTPGQAPFGPTGNQERYRFPPPFMPGQPRIPIPGNLRQPSLPTPPLSATTGGQLQSLLMQIMLTLPVLLRPPGTGPESVGPANQQSKPSDSVSIPQEQNKISPSAKAQSSVSDKPEGIALLQGEVNVPKQKSKVYGPEVPGCSIEIIENSTDTDNSSDVEVIEVNEGAKTMEEAVKASTSEVGASLNTGKEPTKGPEVKAQKISIQLQEPLLMKQEACAKKQEALFKSQISANKSFEIEAKKQEAGSKNFELATKIQPVVGKKKELQGNNQNREILKGNRGLLQKGKKPIIAIKPITEMPKPVEETQTPITEITKAPTEIEKPSTEIPKALTEVQKASAKQEDADTIFYGPSVKGHQPISKSEEAPVTTQKVGTADVEETKGEETLPKNTDSDKRKEENPPKGQDAAKAEEQSKATTEKVVASEKEPALMNQEVSSSTPEGVIAEETKEPEPISSDDDRREEPKDGKVTDEDMETASSSSYTESSESEKSERYSFKKSSKSRSRERSHKKSSRKKHKTHHSSYEESESEDDHEVENRTDGVCLSGRGNDGQVFGIPVVFKAIGTTRTFWNIRASQVSREIEEVVGDVVINQKINRAGFLCVNVATAGDAPDATLPRMLELGPDRFIVEEYIEAPMQCFKCLRFGHTARNCVSVSRCKNCGARYCQEECERKTPLCANCFGPHQATYVGCPRRREVAFASLWRRTYDIHAL</sequence>
<keyword evidence="1" id="KW-0479">Metal-binding</keyword>
<feature type="region of interest" description="Disordered" evidence="2">
    <location>
        <begin position="1"/>
        <end position="175"/>
    </location>
</feature>
<feature type="compositionally biased region" description="Pro residues" evidence="2">
    <location>
        <begin position="855"/>
        <end position="884"/>
    </location>
</feature>
<feature type="compositionally biased region" description="Polar residues" evidence="2">
    <location>
        <begin position="1095"/>
        <end position="1108"/>
    </location>
</feature>
<evidence type="ECO:0000256" key="1">
    <source>
        <dbReference type="PROSITE-ProRule" id="PRU00047"/>
    </source>
</evidence>
<organism evidence="4 5">
    <name type="scientific">Haemaphysalis longicornis</name>
    <name type="common">Bush tick</name>
    <dbReference type="NCBI Taxonomy" id="44386"/>
    <lineage>
        <taxon>Eukaryota</taxon>
        <taxon>Metazoa</taxon>
        <taxon>Ecdysozoa</taxon>
        <taxon>Arthropoda</taxon>
        <taxon>Chelicerata</taxon>
        <taxon>Arachnida</taxon>
        <taxon>Acari</taxon>
        <taxon>Parasitiformes</taxon>
        <taxon>Ixodida</taxon>
        <taxon>Ixodoidea</taxon>
        <taxon>Ixodidae</taxon>
        <taxon>Haemaphysalinae</taxon>
        <taxon>Haemaphysalis</taxon>
    </lineage>
</organism>
<protein>
    <recommendedName>
        <fullName evidence="3">CCHC-type domain-containing protein</fullName>
    </recommendedName>
</protein>
<keyword evidence="1" id="KW-0862">Zinc</keyword>
<feature type="compositionally biased region" description="Basic and acidic residues" evidence="2">
    <location>
        <begin position="315"/>
        <end position="334"/>
    </location>
</feature>
<feature type="compositionally biased region" description="Low complexity" evidence="2">
    <location>
        <begin position="89"/>
        <end position="100"/>
    </location>
</feature>
<evidence type="ECO:0000256" key="2">
    <source>
        <dbReference type="SAM" id="MobiDB-lite"/>
    </source>
</evidence>
<dbReference type="OMA" id="EQCHLSQ"/>
<gene>
    <name evidence="4" type="ORF">HPB48_022844</name>
</gene>
<feature type="compositionally biased region" description="Basic and acidic residues" evidence="2">
    <location>
        <begin position="26"/>
        <end position="71"/>
    </location>
</feature>
<feature type="region of interest" description="Disordered" evidence="2">
    <location>
        <begin position="1214"/>
        <end position="1460"/>
    </location>
</feature>
<evidence type="ECO:0000313" key="4">
    <source>
        <dbReference type="EMBL" id="KAH9363780.1"/>
    </source>
</evidence>
<feature type="compositionally biased region" description="Basic and acidic residues" evidence="2">
    <location>
        <begin position="286"/>
        <end position="298"/>
    </location>
</feature>
<feature type="compositionally biased region" description="Acidic residues" evidence="2">
    <location>
        <begin position="1442"/>
        <end position="1451"/>
    </location>
</feature>
<name>A0A9J6FP48_HAELO</name>
<accession>A0A9J6FP48</accession>
<evidence type="ECO:0000313" key="5">
    <source>
        <dbReference type="Proteomes" id="UP000821853"/>
    </source>
</evidence>
<dbReference type="InterPro" id="IPR001878">
    <property type="entry name" value="Znf_CCHC"/>
</dbReference>
<dbReference type="Proteomes" id="UP000821853">
    <property type="component" value="Chromosome 10"/>
</dbReference>
<feature type="region of interest" description="Disordered" evidence="2">
    <location>
        <begin position="787"/>
        <end position="967"/>
    </location>
</feature>
<feature type="region of interest" description="Disordered" evidence="2">
    <location>
        <begin position="687"/>
        <end position="733"/>
    </location>
</feature>
<dbReference type="GO" id="GO:0008270">
    <property type="term" value="F:zinc ion binding"/>
    <property type="evidence" value="ECO:0007669"/>
    <property type="project" value="UniProtKB-KW"/>
</dbReference>
<comment type="caution">
    <text evidence="4">The sequence shown here is derived from an EMBL/GenBank/DDBJ whole genome shotgun (WGS) entry which is preliminary data.</text>
</comment>
<evidence type="ECO:0000259" key="3">
    <source>
        <dbReference type="PROSITE" id="PS50158"/>
    </source>
</evidence>
<feature type="compositionally biased region" description="Pro residues" evidence="2">
    <location>
        <begin position="831"/>
        <end position="842"/>
    </location>
</feature>
<feature type="compositionally biased region" description="Polar residues" evidence="2">
    <location>
        <begin position="801"/>
        <end position="811"/>
    </location>
</feature>
<feature type="compositionally biased region" description="Polar residues" evidence="2">
    <location>
        <begin position="249"/>
        <end position="264"/>
    </location>
</feature>
<feature type="region of interest" description="Disordered" evidence="2">
    <location>
        <begin position="1095"/>
        <end position="1115"/>
    </location>
</feature>
<dbReference type="GO" id="GO:0003676">
    <property type="term" value="F:nucleic acid binding"/>
    <property type="evidence" value="ECO:0007669"/>
    <property type="project" value="InterPro"/>
</dbReference>
<feature type="compositionally biased region" description="Pro residues" evidence="2">
    <location>
        <begin position="937"/>
        <end position="949"/>
    </location>
</feature>
<feature type="region of interest" description="Disordered" evidence="2">
    <location>
        <begin position="990"/>
        <end position="1031"/>
    </location>
</feature>
<reference evidence="4 5" key="1">
    <citation type="journal article" date="2020" name="Cell">
        <title>Large-Scale Comparative Analyses of Tick Genomes Elucidate Their Genetic Diversity and Vector Capacities.</title>
        <authorList>
            <consortium name="Tick Genome and Microbiome Consortium (TIGMIC)"/>
            <person name="Jia N."/>
            <person name="Wang J."/>
            <person name="Shi W."/>
            <person name="Du L."/>
            <person name="Sun Y."/>
            <person name="Zhan W."/>
            <person name="Jiang J.F."/>
            <person name="Wang Q."/>
            <person name="Zhang B."/>
            <person name="Ji P."/>
            <person name="Bell-Sakyi L."/>
            <person name="Cui X.M."/>
            <person name="Yuan T.T."/>
            <person name="Jiang B.G."/>
            <person name="Yang W.F."/>
            <person name="Lam T.T."/>
            <person name="Chang Q.C."/>
            <person name="Ding S.J."/>
            <person name="Wang X.J."/>
            <person name="Zhu J.G."/>
            <person name="Ruan X.D."/>
            <person name="Zhao L."/>
            <person name="Wei J.T."/>
            <person name="Ye R.Z."/>
            <person name="Que T.C."/>
            <person name="Du C.H."/>
            <person name="Zhou Y.H."/>
            <person name="Cheng J.X."/>
            <person name="Dai P.F."/>
            <person name="Guo W.B."/>
            <person name="Han X.H."/>
            <person name="Huang E.J."/>
            <person name="Li L.F."/>
            <person name="Wei W."/>
            <person name="Gao Y.C."/>
            <person name="Liu J.Z."/>
            <person name="Shao H.Z."/>
            <person name="Wang X."/>
            <person name="Wang C.C."/>
            <person name="Yang T.C."/>
            <person name="Huo Q.B."/>
            <person name="Li W."/>
            <person name="Chen H.Y."/>
            <person name="Chen S.E."/>
            <person name="Zhou L.G."/>
            <person name="Ni X.B."/>
            <person name="Tian J.H."/>
            <person name="Sheng Y."/>
            <person name="Liu T."/>
            <person name="Pan Y.S."/>
            <person name="Xia L.Y."/>
            <person name="Li J."/>
            <person name="Zhao F."/>
            <person name="Cao W.C."/>
        </authorList>
    </citation>
    <scope>NUCLEOTIDE SEQUENCE [LARGE SCALE GENOMIC DNA]</scope>
    <source>
        <strain evidence="4">HaeL-2018</strain>
    </source>
</reference>
<dbReference type="OrthoDB" id="6618550at2759"/>
<feature type="compositionally biased region" description="Basic and acidic residues" evidence="2">
    <location>
        <begin position="1296"/>
        <end position="1345"/>
    </location>
</feature>
<feature type="domain" description="CCHC-type" evidence="3">
    <location>
        <begin position="1555"/>
        <end position="1568"/>
    </location>
</feature>
<dbReference type="PROSITE" id="PS50158">
    <property type="entry name" value="ZF_CCHC"/>
    <property type="match status" value="1"/>
</dbReference>
<feature type="compositionally biased region" description="Basic and acidic residues" evidence="2">
    <location>
        <begin position="1363"/>
        <end position="1388"/>
    </location>
</feature>
<feature type="compositionally biased region" description="Polar residues" evidence="2">
    <location>
        <begin position="153"/>
        <end position="170"/>
    </location>
</feature>